<sequence>MDYTSVSIKDTRDNLADIIDRVAVAGESFLVTKFGKVKALISPFNLNLAVNKKAKILKDSFGIWKNRRDMIDSNAWVNKLRQSSSRRYGKIFD</sequence>
<evidence type="ECO:0000313" key="1">
    <source>
        <dbReference type="EMBL" id="KKU87573.1"/>
    </source>
</evidence>
<name>A0A0G1WB74_9BACT</name>
<protein>
    <recommendedName>
        <fullName evidence="3">Antitoxin</fullName>
    </recommendedName>
</protein>
<evidence type="ECO:0008006" key="3">
    <source>
        <dbReference type="Google" id="ProtNLM"/>
    </source>
</evidence>
<evidence type="ECO:0000313" key="2">
    <source>
        <dbReference type="Proteomes" id="UP000034772"/>
    </source>
</evidence>
<dbReference type="Proteomes" id="UP000034772">
    <property type="component" value="Unassembled WGS sequence"/>
</dbReference>
<dbReference type="AlphaFoldDB" id="A0A0G1WB74"/>
<gene>
    <name evidence="1" type="ORF">UY17_C0014G0011</name>
</gene>
<dbReference type="EMBL" id="LCOZ01000014">
    <property type="protein sequence ID" value="KKU87573.1"/>
    <property type="molecule type" value="Genomic_DNA"/>
</dbReference>
<reference evidence="1 2" key="1">
    <citation type="journal article" date="2015" name="Nature">
        <title>rRNA introns, odd ribosomes, and small enigmatic genomes across a large radiation of phyla.</title>
        <authorList>
            <person name="Brown C.T."/>
            <person name="Hug L.A."/>
            <person name="Thomas B.C."/>
            <person name="Sharon I."/>
            <person name="Castelle C.J."/>
            <person name="Singh A."/>
            <person name="Wilkins M.J."/>
            <person name="Williams K.H."/>
            <person name="Banfield J.F."/>
        </authorList>
    </citation>
    <scope>NUCLEOTIDE SEQUENCE [LARGE SCALE GENOMIC DNA]</scope>
</reference>
<comment type="caution">
    <text evidence="1">The sequence shown here is derived from an EMBL/GenBank/DDBJ whole genome shotgun (WGS) entry which is preliminary data.</text>
</comment>
<organism evidence="1 2">
    <name type="scientific">Candidatus Beckwithbacteria bacterium GW2011_GWC2_47_9</name>
    <dbReference type="NCBI Taxonomy" id="1618373"/>
    <lineage>
        <taxon>Bacteria</taxon>
        <taxon>Candidatus Beckwithiibacteriota</taxon>
    </lineage>
</organism>
<accession>A0A0G1WB74</accession>
<dbReference type="Gene3D" id="3.40.1620.10">
    <property type="entry name" value="YefM-like domain"/>
    <property type="match status" value="1"/>
</dbReference>
<proteinExistence type="predicted"/>